<dbReference type="EMBL" id="SMLL01000001">
    <property type="protein sequence ID" value="TFZ04340.1"/>
    <property type="molecule type" value="Genomic_DNA"/>
</dbReference>
<dbReference type="AlphaFoldDB" id="A0A4Z0C1F8"/>
<dbReference type="PRINTS" id="PR01713">
    <property type="entry name" value="NUCEPIMERASE"/>
</dbReference>
<name>A0A4Z0C1F8_9BURK</name>
<organism evidence="4 5">
    <name type="scientific">Ramlibacter rhizophilus</name>
    <dbReference type="NCBI Taxonomy" id="1781167"/>
    <lineage>
        <taxon>Bacteria</taxon>
        <taxon>Pseudomonadati</taxon>
        <taxon>Pseudomonadota</taxon>
        <taxon>Betaproteobacteria</taxon>
        <taxon>Burkholderiales</taxon>
        <taxon>Comamonadaceae</taxon>
        <taxon>Ramlibacter</taxon>
    </lineage>
</organism>
<accession>A0A4Z0C1F8</accession>
<evidence type="ECO:0000259" key="3">
    <source>
        <dbReference type="SMART" id="SM00822"/>
    </source>
</evidence>
<evidence type="ECO:0000313" key="4">
    <source>
        <dbReference type="EMBL" id="TFZ04340.1"/>
    </source>
</evidence>
<dbReference type="RefSeq" id="WP_135283222.1">
    <property type="nucleotide sequence ID" value="NZ_SMLL01000001.1"/>
</dbReference>
<dbReference type="InterPro" id="IPR036291">
    <property type="entry name" value="NAD(P)-bd_dom_sf"/>
</dbReference>
<dbReference type="SMART" id="SM00822">
    <property type="entry name" value="PKS_KR"/>
    <property type="match status" value="1"/>
</dbReference>
<gene>
    <name evidence="4" type="ORF">EZ242_00845</name>
</gene>
<sequence length="371" mass="40411">MKKVLITGGAGFIGSHLADELLAKGYEVRALDTLSPQVHGHGRQRPDYLDKEVELIVGDVCDKEAVEQALRGVDAVYHFAAAVGVGQSMYEVAHYTRVNNLGTAVLLEALIARPVERLVIASSMSLYGEGLYRTPSGQVREGGERSLEQLRRADWELHDADGTTLQPVPTPESKSPALASVYALSKFDQERLCLMTGRAYQIPTVALRFFNAYGPRQALSNPYTGVLAIFASRLLNDSPPRIFEDGLQQRDFVSVYDVARACRLALETPAAAGEVFNVGSGEPQTVRAIATRLARVMGREGIEPEILGKYRVGDIRHCFSDIGKARKVLGYEPQVRLDEGMAELAQWLAGQAAEDRVAQASAELSARGLTV</sequence>
<dbReference type="InterPro" id="IPR001509">
    <property type="entry name" value="Epimerase_deHydtase"/>
</dbReference>
<dbReference type="InterPro" id="IPR057326">
    <property type="entry name" value="KR_dom"/>
</dbReference>
<dbReference type="PANTHER" id="PTHR43000">
    <property type="entry name" value="DTDP-D-GLUCOSE 4,6-DEHYDRATASE-RELATED"/>
    <property type="match status" value="1"/>
</dbReference>
<comment type="caution">
    <text evidence="4">The sequence shown here is derived from an EMBL/GenBank/DDBJ whole genome shotgun (WGS) entry which is preliminary data.</text>
</comment>
<reference evidence="4 5" key="1">
    <citation type="submission" date="2019-03" db="EMBL/GenBank/DDBJ databases">
        <title>Ramlibacter rhizophilus CCTCC AB2015357, whole genome shotgun sequence.</title>
        <authorList>
            <person name="Zhang X."/>
            <person name="Feng G."/>
            <person name="Zhu H."/>
        </authorList>
    </citation>
    <scope>NUCLEOTIDE SEQUENCE [LARGE SCALE GENOMIC DNA]</scope>
    <source>
        <strain evidence="4 5">CCTCC AB2015357</strain>
    </source>
</reference>
<comment type="pathway">
    <text evidence="1">Bacterial outer membrane biogenesis; LPS O-antigen biosynthesis.</text>
</comment>
<dbReference type="Pfam" id="PF01370">
    <property type="entry name" value="Epimerase"/>
    <property type="match status" value="2"/>
</dbReference>
<keyword evidence="5" id="KW-1185">Reference proteome</keyword>
<feature type="domain" description="Ketoreductase" evidence="3">
    <location>
        <begin position="2"/>
        <end position="158"/>
    </location>
</feature>
<proteinExistence type="inferred from homology"/>
<comment type="similarity">
    <text evidence="2">Belongs to the NAD(P)-dependent epimerase/dehydratase family.</text>
</comment>
<dbReference type="OrthoDB" id="9769113at2"/>
<evidence type="ECO:0000313" key="5">
    <source>
        <dbReference type="Proteomes" id="UP000297564"/>
    </source>
</evidence>
<evidence type="ECO:0000256" key="2">
    <source>
        <dbReference type="ARBA" id="ARBA00007637"/>
    </source>
</evidence>
<dbReference type="SUPFAM" id="SSF51735">
    <property type="entry name" value="NAD(P)-binding Rossmann-fold domains"/>
    <property type="match status" value="1"/>
</dbReference>
<dbReference type="Gene3D" id="3.40.50.720">
    <property type="entry name" value="NAD(P)-binding Rossmann-like Domain"/>
    <property type="match status" value="1"/>
</dbReference>
<protein>
    <submittedName>
        <fullName evidence="4">SDR family NAD(P)-dependent oxidoreductase</fullName>
    </submittedName>
</protein>
<evidence type="ECO:0000256" key="1">
    <source>
        <dbReference type="ARBA" id="ARBA00005125"/>
    </source>
</evidence>
<dbReference type="Proteomes" id="UP000297564">
    <property type="component" value="Unassembled WGS sequence"/>
</dbReference>